<protein>
    <recommendedName>
        <fullName evidence="5">CID domain-containing protein</fullName>
    </recommendedName>
</protein>
<reference evidence="3" key="2">
    <citation type="submission" date="2020-11" db="EMBL/GenBank/DDBJ databases">
        <authorList>
            <consortium name="DOE Joint Genome Institute"/>
            <person name="Kuo A."/>
            <person name="Miyauchi S."/>
            <person name="Kiss E."/>
            <person name="Drula E."/>
            <person name="Kohler A."/>
            <person name="Sanchez-Garcia M."/>
            <person name="Andreopoulos B."/>
            <person name="Barry K.W."/>
            <person name="Bonito G."/>
            <person name="Buee M."/>
            <person name="Carver A."/>
            <person name="Chen C."/>
            <person name="Cichocki N."/>
            <person name="Clum A."/>
            <person name="Culley D."/>
            <person name="Crous P.W."/>
            <person name="Fauchery L."/>
            <person name="Girlanda M."/>
            <person name="Hayes R."/>
            <person name="Keri Z."/>
            <person name="Labutti K."/>
            <person name="Lipzen A."/>
            <person name="Lombard V."/>
            <person name="Magnuson J."/>
            <person name="Maillard F."/>
            <person name="Morin E."/>
            <person name="Murat C."/>
            <person name="Nolan M."/>
            <person name="Ohm R."/>
            <person name="Pangilinan J."/>
            <person name="Pereira M."/>
            <person name="Perotto S."/>
            <person name="Peter M."/>
            <person name="Riley R."/>
            <person name="Sitrit Y."/>
            <person name="Stielow B."/>
            <person name="Szollosi G."/>
            <person name="Zifcakova L."/>
            <person name="Stursova M."/>
            <person name="Spatafora J.W."/>
            <person name="Tedersoo L."/>
            <person name="Vaario L.-M."/>
            <person name="Yamada A."/>
            <person name="Yan M."/>
            <person name="Wang P."/>
            <person name="Xu J."/>
            <person name="Bruns T."/>
            <person name="Baldrian P."/>
            <person name="Vilgalys R."/>
            <person name="Henrissat B."/>
            <person name="Grigoriev I.V."/>
            <person name="Hibbett D."/>
            <person name="Nagy L.G."/>
            <person name="Martin F.M."/>
        </authorList>
    </citation>
    <scope>NUCLEOTIDE SEQUENCE</scope>
    <source>
        <strain evidence="3">UH-Tt-Lm1</strain>
    </source>
</reference>
<keyword evidence="4" id="KW-1185">Reference proteome</keyword>
<evidence type="ECO:0000313" key="4">
    <source>
        <dbReference type="Proteomes" id="UP000736335"/>
    </source>
</evidence>
<dbReference type="EMBL" id="WIUZ02000019">
    <property type="protein sequence ID" value="KAF9779581.1"/>
    <property type="molecule type" value="Genomic_DNA"/>
</dbReference>
<feature type="signal peptide" evidence="2">
    <location>
        <begin position="1"/>
        <end position="27"/>
    </location>
</feature>
<evidence type="ECO:0000313" key="3">
    <source>
        <dbReference type="EMBL" id="KAF9779581.1"/>
    </source>
</evidence>
<organism evidence="3 4">
    <name type="scientific">Thelephora terrestris</name>
    <dbReference type="NCBI Taxonomy" id="56493"/>
    <lineage>
        <taxon>Eukaryota</taxon>
        <taxon>Fungi</taxon>
        <taxon>Dikarya</taxon>
        <taxon>Basidiomycota</taxon>
        <taxon>Agaricomycotina</taxon>
        <taxon>Agaricomycetes</taxon>
        <taxon>Thelephorales</taxon>
        <taxon>Thelephoraceae</taxon>
        <taxon>Thelephora</taxon>
    </lineage>
</organism>
<evidence type="ECO:0000256" key="1">
    <source>
        <dbReference type="SAM" id="MobiDB-lite"/>
    </source>
</evidence>
<dbReference type="OrthoDB" id="2129491at2759"/>
<dbReference type="Gene3D" id="1.25.40.90">
    <property type="match status" value="1"/>
</dbReference>
<proteinExistence type="predicted"/>
<feature type="region of interest" description="Disordered" evidence="1">
    <location>
        <begin position="323"/>
        <end position="363"/>
    </location>
</feature>
<dbReference type="AlphaFoldDB" id="A0A9P6H6J8"/>
<keyword evidence="2" id="KW-0732">Signal</keyword>
<evidence type="ECO:0008006" key="5">
    <source>
        <dbReference type="Google" id="ProtNLM"/>
    </source>
</evidence>
<dbReference type="Proteomes" id="UP000736335">
    <property type="component" value="Unassembled WGS sequence"/>
</dbReference>
<sequence>MLPACHSSTIVAVVCDVALLSSLGVSAHPKVYNGSTRQLLFLPAAFKCLARQYGTVLWASTCRLMNLLLNEKFFLSSSQNVVGRASSATKASALPNLYTDSTALQAYRILPPVRDFQEPTYSQVDESTKAKMIKILATWQAGAPNSKELFGAVPQVAIEQELFGTNALSDAGHISPTQALGELQFAVASSLTSASPIRENGLPQDEPRQMLSQLRNITRPPVQPPPLSYPVAPNMSALLPSTTYSQYSYNHAGPSSAPPQRAYPQDTLDVKPSFPSDPPVQPVSAIPSAPTNQAGVPALPAVSGIASLYSALVKAGILGAPGAPPVTSKIVNEPKSESTDSSSKNMSVHARKLLSQRIELSTA</sequence>
<comment type="caution">
    <text evidence="3">The sequence shown here is derived from an EMBL/GenBank/DDBJ whole genome shotgun (WGS) entry which is preliminary data.</text>
</comment>
<name>A0A9P6H6J8_9AGAM</name>
<dbReference type="SUPFAM" id="SSF48464">
    <property type="entry name" value="ENTH/VHS domain"/>
    <property type="match status" value="1"/>
</dbReference>
<feature type="chain" id="PRO_5040481438" description="CID domain-containing protein" evidence="2">
    <location>
        <begin position="28"/>
        <end position="363"/>
    </location>
</feature>
<evidence type="ECO:0000256" key="2">
    <source>
        <dbReference type="SAM" id="SignalP"/>
    </source>
</evidence>
<accession>A0A9P6H6J8</accession>
<reference evidence="3" key="1">
    <citation type="journal article" date="2020" name="Nat. Commun.">
        <title>Large-scale genome sequencing of mycorrhizal fungi provides insights into the early evolution of symbiotic traits.</title>
        <authorList>
            <person name="Miyauchi S."/>
            <person name="Kiss E."/>
            <person name="Kuo A."/>
            <person name="Drula E."/>
            <person name="Kohler A."/>
            <person name="Sanchez-Garcia M."/>
            <person name="Morin E."/>
            <person name="Andreopoulos B."/>
            <person name="Barry K.W."/>
            <person name="Bonito G."/>
            <person name="Buee M."/>
            <person name="Carver A."/>
            <person name="Chen C."/>
            <person name="Cichocki N."/>
            <person name="Clum A."/>
            <person name="Culley D."/>
            <person name="Crous P.W."/>
            <person name="Fauchery L."/>
            <person name="Girlanda M."/>
            <person name="Hayes R.D."/>
            <person name="Keri Z."/>
            <person name="LaButti K."/>
            <person name="Lipzen A."/>
            <person name="Lombard V."/>
            <person name="Magnuson J."/>
            <person name="Maillard F."/>
            <person name="Murat C."/>
            <person name="Nolan M."/>
            <person name="Ohm R.A."/>
            <person name="Pangilinan J."/>
            <person name="Pereira M.F."/>
            <person name="Perotto S."/>
            <person name="Peter M."/>
            <person name="Pfister S."/>
            <person name="Riley R."/>
            <person name="Sitrit Y."/>
            <person name="Stielow J.B."/>
            <person name="Szollosi G."/>
            <person name="Zifcakova L."/>
            <person name="Stursova M."/>
            <person name="Spatafora J.W."/>
            <person name="Tedersoo L."/>
            <person name="Vaario L.M."/>
            <person name="Yamada A."/>
            <person name="Yan M."/>
            <person name="Wang P."/>
            <person name="Xu J."/>
            <person name="Bruns T."/>
            <person name="Baldrian P."/>
            <person name="Vilgalys R."/>
            <person name="Dunand C."/>
            <person name="Henrissat B."/>
            <person name="Grigoriev I.V."/>
            <person name="Hibbett D."/>
            <person name="Nagy L.G."/>
            <person name="Martin F.M."/>
        </authorList>
    </citation>
    <scope>NUCLEOTIDE SEQUENCE</scope>
    <source>
        <strain evidence="3">UH-Tt-Lm1</strain>
    </source>
</reference>
<dbReference type="InterPro" id="IPR008942">
    <property type="entry name" value="ENTH_VHS"/>
</dbReference>
<gene>
    <name evidence="3" type="ORF">BJ322DRAFT_1167858</name>
</gene>